<keyword evidence="3" id="KW-0677">Repeat</keyword>
<feature type="compositionally biased region" description="Polar residues" evidence="8">
    <location>
        <begin position="512"/>
        <end position="521"/>
    </location>
</feature>
<evidence type="ECO:0000256" key="1">
    <source>
        <dbReference type="ARBA" id="ARBA00004123"/>
    </source>
</evidence>
<dbReference type="GO" id="GO:0005634">
    <property type="term" value="C:nucleus"/>
    <property type="evidence" value="ECO:0007669"/>
    <property type="project" value="UniProtKB-SubCell"/>
</dbReference>
<dbReference type="PROSITE" id="PS50157">
    <property type="entry name" value="ZINC_FINGER_C2H2_2"/>
    <property type="match status" value="1"/>
</dbReference>
<dbReference type="WBParaSite" id="ACRNAN_Path_321.g1225.t1">
    <property type="protein sequence ID" value="ACRNAN_Path_321.g1225.t1"/>
    <property type="gene ID" value="ACRNAN_Path_321.g1225"/>
</dbReference>
<reference evidence="11" key="1">
    <citation type="submission" date="2022-11" db="UniProtKB">
        <authorList>
            <consortium name="WormBaseParasite"/>
        </authorList>
    </citation>
    <scope>IDENTIFICATION</scope>
</reference>
<protein>
    <submittedName>
        <fullName evidence="11">C2H2-type domain-containing protein</fullName>
    </submittedName>
</protein>
<dbReference type="GO" id="GO:0000978">
    <property type="term" value="F:RNA polymerase II cis-regulatory region sequence-specific DNA binding"/>
    <property type="evidence" value="ECO:0007669"/>
    <property type="project" value="TreeGrafter"/>
</dbReference>
<sequence length="521" mass="57097">MDSIGGRPPKQKPLQLPTIQVPRDDLFLGSLPLALQSPLISPVFVDTTNADNIHAFRMASGGATSAMLHEKWFDFRHERTSSSSSDSGVIFQFSPPGQTLGPGSASSASLSISPPGLSPLQIGNDSAFSTPTPSSSTRFRSHFTFDHVPSPIRRKDETTAFELPTTMYSMGSTVTSPCTLAEILRRTRPCTSASISSEGSLPVTSPISTTSNELDHLRNCMEPPPIFTAAKVDTTIGDTVPLVQPIPQKPTVLRSESLPVVRFAMDLRPSEMEKMLMQNYYARQFTALVSPRTPVARTASLNIPNPFTHPVSSPNSAFRSTSTHSPTASSSVSPSIPHLRRHTGEKPFGCDSCGRYFSRSDHLRTHRRTHTDEKPYKCTICPYAARRRDVLTRHMCTRHQTKIGRTFFPKRRTASDGDTISKNQETSPNPAHTNNRKRHITEIPSTSTAHSIAEANRPPTLHEASGSGAEEDEEEIVDVTKVEDELVEKLKKPSIETHEKGSSESKSEDTTIEGNINTSIS</sequence>
<dbReference type="PROSITE" id="PS00028">
    <property type="entry name" value="ZINC_FINGER_C2H2_1"/>
    <property type="match status" value="1"/>
</dbReference>
<dbReference type="Proteomes" id="UP000887540">
    <property type="component" value="Unplaced"/>
</dbReference>
<feature type="region of interest" description="Disordered" evidence="8">
    <location>
        <begin position="409"/>
        <end position="521"/>
    </location>
</feature>
<keyword evidence="2" id="KW-0479">Metal-binding</keyword>
<feature type="compositionally biased region" description="Basic and acidic residues" evidence="8">
    <location>
        <begin position="478"/>
        <end position="509"/>
    </location>
</feature>
<keyword evidence="10" id="KW-1185">Reference proteome</keyword>
<proteinExistence type="predicted"/>
<dbReference type="InterPro" id="IPR013087">
    <property type="entry name" value="Znf_C2H2_type"/>
</dbReference>
<evidence type="ECO:0000259" key="9">
    <source>
        <dbReference type="PROSITE" id="PS50157"/>
    </source>
</evidence>
<feature type="region of interest" description="Disordered" evidence="8">
    <location>
        <begin position="306"/>
        <end position="344"/>
    </location>
</feature>
<dbReference type="FunFam" id="3.30.160.60:FF:000448">
    <property type="entry name" value="RE1-silencing transcription factor A"/>
    <property type="match status" value="1"/>
</dbReference>
<comment type="subcellular location">
    <subcellularLocation>
        <location evidence="1">Nucleus</location>
    </subcellularLocation>
</comment>
<evidence type="ECO:0000256" key="7">
    <source>
        <dbReference type="PROSITE-ProRule" id="PRU00042"/>
    </source>
</evidence>
<feature type="domain" description="C2H2-type" evidence="9">
    <location>
        <begin position="348"/>
        <end position="375"/>
    </location>
</feature>
<dbReference type="PANTHER" id="PTHR23235">
    <property type="entry name" value="KRUEPPEL-LIKE TRANSCRIPTION FACTOR"/>
    <property type="match status" value="1"/>
</dbReference>
<dbReference type="FunFam" id="3.30.160.60:FF:001158">
    <property type="entry name" value="zinc finger protein 22"/>
    <property type="match status" value="1"/>
</dbReference>
<keyword evidence="4 7" id="KW-0863">Zinc-finger</keyword>
<evidence type="ECO:0000256" key="2">
    <source>
        <dbReference type="ARBA" id="ARBA00022723"/>
    </source>
</evidence>
<keyword evidence="5" id="KW-0862">Zinc</keyword>
<evidence type="ECO:0000256" key="4">
    <source>
        <dbReference type="ARBA" id="ARBA00022771"/>
    </source>
</evidence>
<keyword evidence="6" id="KW-0539">Nucleus</keyword>
<dbReference type="AlphaFoldDB" id="A0A914C536"/>
<evidence type="ECO:0000313" key="10">
    <source>
        <dbReference type="Proteomes" id="UP000887540"/>
    </source>
</evidence>
<dbReference type="PANTHER" id="PTHR23235:SF161">
    <property type="entry name" value="C2H2-TYPE DOMAIN-CONTAINING PROTEIN"/>
    <property type="match status" value="1"/>
</dbReference>
<feature type="compositionally biased region" description="Low complexity" evidence="8">
    <location>
        <begin position="101"/>
        <end position="116"/>
    </location>
</feature>
<feature type="region of interest" description="Disordered" evidence="8">
    <location>
        <begin position="80"/>
        <end position="116"/>
    </location>
</feature>
<evidence type="ECO:0000256" key="5">
    <source>
        <dbReference type="ARBA" id="ARBA00022833"/>
    </source>
</evidence>
<feature type="compositionally biased region" description="Polar residues" evidence="8">
    <location>
        <begin position="416"/>
        <end position="433"/>
    </location>
</feature>
<evidence type="ECO:0000313" key="11">
    <source>
        <dbReference type="WBParaSite" id="ACRNAN_Path_321.g1225.t1"/>
    </source>
</evidence>
<dbReference type="GO" id="GO:0008270">
    <property type="term" value="F:zinc ion binding"/>
    <property type="evidence" value="ECO:0007669"/>
    <property type="project" value="UniProtKB-KW"/>
</dbReference>
<feature type="compositionally biased region" description="Low complexity" evidence="8">
    <location>
        <begin position="320"/>
        <end position="337"/>
    </location>
</feature>
<evidence type="ECO:0000256" key="3">
    <source>
        <dbReference type="ARBA" id="ARBA00022737"/>
    </source>
</evidence>
<name>A0A914C536_9BILA</name>
<dbReference type="SMART" id="SM00355">
    <property type="entry name" value="ZnF_C2H2"/>
    <property type="match status" value="2"/>
</dbReference>
<evidence type="ECO:0000256" key="6">
    <source>
        <dbReference type="ARBA" id="ARBA00023242"/>
    </source>
</evidence>
<evidence type="ECO:0000256" key="8">
    <source>
        <dbReference type="SAM" id="MobiDB-lite"/>
    </source>
</evidence>
<dbReference type="InterPro" id="IPR036236">
    <property type="entry name" value="Znf_C2H2_sf"/>
</dbReference>
<dbReference type="Pfam" id="PF00096">
    <property type="entry name" value="zf-C2H2"/>
    <property type="match status" value="2"/>
</dbReference>
<accession>A0A914C536</accession>
<dbReference type="Gene3D" id="3.30.160.60">
    <property type="entry name" value="Classic Zinc Finger"/>
    <property type="match status" value="2"/>
</dbReference>
<feature type="compositionally biased region" description="Polar residues" evidence="8">
    <location>
        <begin position="306"/>
        <end position="319"/>
    </location>
</feature>
<organism evidence="10 11">
    <name type="scientific">Acrobeloides nanus</name>
    <dbReference type="NCBI Taxonomy" id="290746"/>
    <lineage>
        <taxon>Eukaryota</taxon>
        <taxon>Metazoa</taxon>
        <taxon>Ecdysozoa</taxon>
        <taxon>Nematoda</taxon>
        <taxon>Chromadorea</taxon>
        <taxon>Rhabditida</taxon>
        <taxon>Tylenchina</taxon>
        <taxon>Cephalobomorpha</taxon>
        <taxon>Cephaloboidea</taxon>
        <taxon>Cephalobidae</taxon>
        <taxon>Acrobeloides</taxon>
    </lineage>
</organism>
<dbReference type="GO" id="GO:0000981">
    <property type="term" value="F:DNA-binding transcription factor activity, RNA polymerase II-specific"/>
    <property type="evidence" value="ECO:0007669"/>
    <property type="project" value="TreeGrafter"/>
</dbReference>
<dbReference type="SUPFAM" id="SSF57667">
    <property type="entry name" value="beta-beta-alpha zinc fingers"/>
    <property type="match status" value="1"/>
</dbReference>